<reference evidence="2 3" key="1">
    <citation type="submission" date="2017-07" db="EMBL/GenBank/DDBJ databases">
        <title>Phylogenetic study on the rhizospheric bacterium Ochrobactrum sp. A44.</title>
        <authorList>
            <person name="Krzyzanowska D.M."/>
            <person name="Ossowicki A."/>
            <person name="Rajewska M."/>
            <person name="Maciag T."/>
            <person name="Kaczynski Z."/>
            <person name="Czerwicka M."/>
            <person name="Jafra S."/>
        </authorList>
    </citation>
    <scope>NUCLEOTIDE SEQUENCE [LARGE SCALE GENOMIC DNA]</scope>
    <source>
        <strain evidence="2 3">OgA9a</strain>
    </source>
</reference>
<dbReference type="AlphaFoldDB" id="A0A256F6I5"/>
<evidence type="ECO:0000313" key="3">
    <source>
        <dbReference type="Proteomes" id="UP000216478"/>
    </source>
</evidence>
<gene>
    <name evidence="2" type="ORF">CEV33_1923</name>
</gene>
<keyword evidence="3" id="KW-1185">Reference proteome</keyword>
<proteinExistence type="predicted"/>
<feature type="compositionally biased region" description="Basic and acidic residues" evidence="1">
    <location>
        <begin position="11"/>
        <end position="37"/>
    </location>
</feature>
<accession>A0A256F6I5</accession>
<feature type="region of interest" description="Disordered" evidence="1">
    <location>
        <begin position="1"/>
        <end position="37"/>
    </location>
</feature>
<evidence type="ECO:0000313" key="2">
    <source>
        <dbReference type="EMBL" id="OYR10462.1"/>
    </source>
</evidence>
<comment type="caution">
    <text evidence="2">The sequence shown here is derived from an EMBL/GenBank/DDBJ whole genome shotgun (WGS) entry which is preliminary data.</text>
</comment>
<dbReference type="EMBL" id="NNRL01000163">
    <property type="protein sequence ID" value="OYR10462.1"/>
    <property type="molecule type" value="Genomic_DNA"/>
</dbReference>
<dbReference type="Proteomes" id="UP000216478">
    <property type="component" value="Unassembled WGS sequence"/>
</dbReference>
<protein>
    <submittedName>
        <fullName evidence="2">Uncharacterized protein</fullName>
    </submittedName>
</protein>
<sequence length="49" mass="5873">MAFRSRRFGGLKRDPEKWEPVFGSDHAHEKRHNLEEQEGKSCWQAIRAY</sequence>
<name>A0A256F6I5_9HYPH</name>
<organism evidence="2 3">
    <name type="scientific">Brucella grignonensis</name>
    <dbReference type="NCBI Taxonomy" id="94627"/>
    <lineage>
        <taxon>Bacteria</taxon>
        <taxon>Pseudomonadati</taxon>
        <taxon>Pseudomonadota</taxon>
        <taxon>Alphaproteobacteria</taxon>
        <taxon>Hyphomicrobiales</taxon>
        <taxon>Brucellaceae</taxon>
        <taxon>Brucella/Ochrobactrum group</taxon>
        <taxon>Brucella</taxon>
    </lineage>
</organism>
<evidence type="ECO:0000256" key="1">
    <source>
        <dbReference type="SAM" id="MobiDB-lite"/>
    </source>
</evidence>
<feature type="compositionally biased region" description="Basic residues" evidence="1">
    <location>
        <begin position="1"/>
        <end position="10"/>
    </location>
</feature>